<dbReference type="SUPFAM" id="SSF47473">
    <property type="entry name" value="EF-hand"/>
    <property type="match status" value="1"/>
</dbReference>
<protein>
    <recommendedName>
        <fullName evidence="5">EF-hand domain-containing protein</fullName>
    </recommendedName>
</protein>
<sequence length="100" mass="11314">SRMACVGMIKTEHGSSYMSVPVALLHCMSLTNTSTTAHWEEGPQSMKSKYSTLDNSEDGMVAFHEYVTAIGMLIQGSSVEKLCWSYKLYDEDKDRHQRRC</sequence>
<dbReference type="Gene3D" id="1.10.238.10">
    <property type="entry name" value="EF-hand"/>
    <property type="match status" value="1"/>
</dbReference>
<dbReference type="InterPro" id="IPR018247">
    <property type="entry name" value="EF_Hand_1_Ca_BS"/>
</dbReference>
<evidence type="ECO:0000256" key="2">
    <source>
        <dbReference type="ARBA" id="ARBA00022837"/>
    </source>
</evidence>
<dbReference type="GO" id="GO:0046872">
    <property type="term" value="F:metal ion binding"/>
    <property type="evidence" value="ECO:0007669"/>
    <property type="project" value="UniProtKB-KW"/>
</dbReference>
<dbReference type="AlphaFoldDB" id="A0AAD9DKH4"/>
<keyword evidence="1" id="KW-0479">Metal-binding</keyword>
<name>A0AAD9DKH4_9TELE</name>
<dbReference type="PRINTS" id="PR00450">
    <property type="entry name" value="RECOVERIN"/>
</dbReference>
<keyword evidence="4" id="KW-1185">Reference proteome</keyword>
<comment type="caution">
    <text evidence="3">The sequence shown here is derived from an EMBL/GenBank/DDBJ whole genome shotgun (WGS) entry which is preliminary data.</text>
</comment>
<organism evidence="3 4">
    <name type="scientific">Electrophorus voltai</name>
    <dbReference type="NCBI Taxonomy" id="2609070"/>
    <lineage>
        <taxon>Eukaryota</taxon>
        <taxon>Metazoa</taxon>
        <taxon>Chordata</taxon>
        <taxon>Craniata</taxon>
        <taxon>Vertebrata</taxon>
        <taxon>Euteleostomi</taxon>
        <taxon>Actinopterygii</taxon>
        <taxon>Neopterygii</taxon>
        <taxon>Teleostei</taxon>
        <taxon>Ostariophysi</taxon>
        <taxon>Gymnotiformes</taxon>
        <taxon>Gymnotoidei</taxon>
        <taxon>Gymnotidae</taxon>
        <taxon>Electrophorus</taxon>
    </lineage>
</organism>
<reference evidence="3" key="1">
    <citation type="submission" date="2023-03" db="EMBL/GenBank/DDBJ databases">
        <title>Electrophorus voltai genome.</title>
        <authorList>
            <person name="Bian C."/>
        </authorList>
    </citation>
    <scope>NUCLEOTIDE SEQUENCE</scope>
    <source>
        <strain evidence="3">CB-2022</strain>
        <tissue evidence="3">Muscle</tissue>
    </source>
</reference>
<proteinExistence type="predicted"/>
<dbReference type="PROSITE" id="PS00018">
    <property type="entry name" value="EF_HAND_1"/>
    <property type="match status" value="1"/>
</dbReference>
<evidence type="ECO:0000313" key="3">
    <source>
        <dbReference type="EMBL" id="KAK1785116.1"/>
    </source>
</evidence>
<evidence type="ECO:0000313" key="4">
    <source>
        <dbReference type="Proteomes" id="UP001239994"/>
    </source>
</evidence>
<evidence type="ECO:0000256" key="1">
    <source>
        <dbReference type="ARBA" id="ARBA00022723"/>
    </source>
</evidence>
<keyword evidence="2" id="KW-0106">Calcium</keyword>
<accession>A0AAD9DKH4</accession>
<dbReference type="EMBL" id="JAROKS010000026">
    <property type="protein sequence ID" value="KAK1785116.1"/>
    <property type="molecule type" value="Genomic_DNA"/>
</dbReference>
<gene>
    <name evidence="3" type="ORF">P4O66_018211</name>
</gene>
<dbReference type="Proteomes" id="UP001239994">
    <property type="component" value="Unassembled WGS sequence"/>
</dbReference>
<feature type="non-terminal residue" evidence="3">
    <location>
        <position position="100"/>
    </location>
</feature>
<evidence type="ECO:0008006" key="5">
    <source>
        <dbReference type="Google" id="ProtNLM"/>
    </source>
</evidence>
<dbReference type="InterPro" id="IPR011992">
    <property type="entry name" value="EF-hand-dom_pair"/>
</dbReference>